<sequence length="83" mass="9553">MDKDILKALYEGEVYPSEQLGPIPEEKEMMEMCDLLWHRMGMEDQKRLDHITDQFAVVCGAYALRGFRSGFKLGARIAQALYP</sequence>
<organism evidence="1 2">
    <name type="scientific">Anaerotruncus massiliensis</name>
    <name type="common">ex Liu et al. 2021</name>
    <dbReference type="NCBI Taxonomy" id="2321404"/>
    <lineage>
        <taxon>Bacteria</taxon>
        <taxon>Bacillati</taxon>
        <taxon>Bacillota</taxon>
        <taxon>Clostridia</taxon>
        <taxon>Eubacteriales</taxon>
        <taxon>Oscillospiraceae</taxon>
        <taxon>Anaerotruncus</taxon>
    </lineage>
</organism>
<keyword evidence="2" id="KW-1185">Reference proteome</keyword>
<evidence type="ECO:0000313" key="1">
    <source>
        <dbReference type="EMBL" id="RLL13133.1"/>
    </source>
</evidence>
<dbReference type="InterPro" id="IPR049215">
    <property type="entry name" value="DUF6809"/>
</dbReference>
<dbReference type="RefSeq" id="WP_121586275.1">
    <property type="nucleotide sequence ID" value="NZ_DBFBJK010000224.1"/>
</dbReference>
<proteinExistence type="predicted"/>
<gene>
    <name evidence="1" type="ORF">D4A47_04105</name>
</gene>
<name>A0A498CS27_9FIRM</name>
<dbReference type="EMBL" id="RCHT01000004">
    <property type="protein sequence ID" value="RLL13133.1"/>
    <property type="molecule type" value="Genomic_DNA"/>
</dbReference>
<dbReference type="Pfam" id="PF20648">
    <property type="entry name" value="DUF6809"/>
    <property type="match status" value="1"/>
</dbReference>
<reference evidence="1 2" key="1">
    <citation type="submission" date="2018-10" db="EMBL/GenBank/DDBJ databases">
        <title>Anaerotruncus faecis sp. nov., isolated from human feces.</title>
        <authorList>
            <person name="Wang Y.-J."/>
        </authorList>
    </citation>
    <scope>NUCLEOTIDE SEQUENCE [LARGE SCALE GENOMIC DNA]</scope>
    <source>
        <strain evidence="1 2">22A2-44</strain>
    </source>
</reference>
<dbReference type="Proteomes" id="UP000276301">
    <property type="component" value="Unassembled WGS sequence"/>
</dbReference>
<comment type="caution">
    <text evidence="1">The sequence shown here is derived from an EMBL/GenBank/DDBJ whole genome shotgun (WGS) entry which is preliminary data.</text>
</comment>
<accession>A0A498CS27</accession>
<dbReference type="AlphaFoldDB" id="A0A498CS27"/>
<evidence type="ECO:0000313" key="2">
    <source>
        <dbReference type="Proteomes" id="UP000276301"/>
    </source>
</evidence>
<protein>
    <submittedName>
        <fullName evidence="1">Uncharacterized protein</fullName>
    </submittedName>
</protein>